<feature type="transmembrane region" description="Helical" evidence="1">
    <location>
        <begin position="15"/>
        <end position="34"/>
    </location>
</feature>
<keyword evidence="1" id="KW-0472">Membrane</keyword>
<keyword evidence="1" id="KW-0812">Transmembrane</keyword>
<accession>A0A4R1Q5K0</accession>
<evidence type="ECO:0000313" key="3">
    <source>
        <dbReference type="Proteomes" id="UP000295063"/>
    </source>
</evidence>
<gene>
    <name evidence="2" type="ORF">EV210_10822</name>
</gene>
<dbReference type="RefSeq" id="WP_132080952.1">
    <property type="nucleotide sequence ID" value="NZ_SLUI01000008.1"/>
</dbReference>
<keyword evidence="1" id="KW-1133">Transmembrane helix</keyword>
<sequence length="154" mass="17654">MIVILNRMPAEEVVILSRGIIAMLVFIMLGVAAAEHQLNDMTMQSPYVRSFNVRRENGGYSAHVLGNGIRISGQIPVAAIRNSSKDITLQVSGSRVTIPTVLYFNIERPIYWLNVWYGQFTEKAFQTKENLSGYLREIRPLEESQLHWLKEQFR</sequence>
<name>A0A4R1Q5K0_9FIRM</name>
<keyword evidence="3" id="KW-1185">Reference proteome</keyword>
<comment type="caution">
    <text evidence="2">The sequence shown here is derived from an EMBL/GenBank/DDBJ whole genome shotgun (WGS) entry which is preliminary data.</text>
</comment>
<dbReference type="EMBL" id="SLUI01000008">
    <property type="protein sequence ID" value="TCL36387.1"/>
    <property type="molecule type" value="Genomic_DNA"/>
</dbReference>
<evidence type="ECO:0000313" key="2">
    <source>
        <dbReference type="EMBL" id="TCL36387.1"/>
    </source>
</evidence>
<dbReference type="AlphaFoldDB" id="A0A4R1Q5K0"/>
<protein>
    <submittedName>
        <fullName evidence="2">Uncharacterized protein</fullName>
    </submittedName>
</protein>
<dbReference type="Proteomes" id="UP000295063">
    <property type="component" value="Unassembled WGS sequence"/>
</dbReference>
<proteinExistence type="predicted"/>
<reference evidence="2 3" key="1">
    <citation type="submission" date="2019-03" db="EMBL/GenBank/DDBJ databases">
        <title>Genomic Encyclopedia of Type Strains, Phase IV (KMG-IV): sequencing the most valuable type-strain genomes for metagenomic binning, comparative biology and taxonomic classification.</title>
        <authorList>
            <person name="Goeker M."/>
        </authorList>
    </citation>
    <scope>NUCLEOTIDE SEQUENCE [LARGE SCALE GENOMIC DNA]</scope>
    <source>
        <strain evidence="2 3">DSM 15969</strain>
    </source>
</reference>
<evidence type="ECO:0000256" key="1">
    <source>
        <dbReference type="SAM" id="Phobius"/>
    </source>
</evidence>
<organism evidence="2 3">
    <name type="scientific">Anaerospora hongkongensis</name>
    <dbReference type="NCBI Taxonomy" id="244830"/>
    <lineage>
        <taxon>Bacteria</taxon>
        <taxon>Bacillati</taxon>
        <taxon>Bacillota</taxon>
        <taxon>Negativicutes</taxon>
        <taxon>Selenomonadales</taxon>
        <taxon>Sporomusaceae</taxon>
        <taxon>Anaerospora</taxon>
    </lineage>
</organism>
<dbReference type="OrthoDB" id="1681756at2"/>